<dbReference type="PANTHER" id="PTHR32305">
    <property type="match status" value="1"/>
</dbReference>
<evidence type="ECO:0000256" key="1">
    <source>
        <dbReference type="ARBA" id="ARBA00005558"/>
    </source>
</evidence>
<feature type="domain" description="Gp5/Type VI secretion system Vgr C-terminal trimerisation" evidence="3">
    <location>
        <begin position="490"/>
        <end position="599"/>
    </location>
</feature>
<dbReference type="SUPFAM" id="SSF69255">
    <property type="entry name" value="gp5 N-terminal domain-like"/>
    <property type="match status" value="1"/>
</dbReference>
<accession>A0A1L5PSQ5</accession>
<dbReference type="InterPro" id="IPR037026">
    <property type="entry name" value="Vgr_OB-fold_dom_sf"/>
</dbReference>
<dbReference type="AlphaFoldDB" id="A0A1L5PSQ5"/>
<dbReference type="NCBIfam" id="TIGR03361">
    <property type="entry name" value="VI_Rhs_Vgr"/>
    <property type="match status" value="1"/>
</dbReference>
<organism evidence="4 5">
    <name type="scientific">Pseudomonas putida</name>
    <name type="common">Arthrobacter siderocapsulatus</name>
    <dbReference type="NCBI Taxonomy" id="303"/>
    <lineage>
        <taxon>Bacteria</taxon>
        <taxon>Pseudomonadati</taxon>
        <taxon>Pseudomonadota</taxon>
        <taxon>Gammaproteobacteria</taxon>
        <taxon>Pseudomonadales</taxon>
        <taxon>Pseudomonadaceae</taxon>
        <taxon>Pseudomonas</taxon>
    </lineage>
</organism>
<comment type="similarity">
    <text evidence="1">Belongs to the VgrG protein family.</text>
</comment>
<dbReference type="Gene3D" id="2.30.110.50">
    <property type="match status" value="1"/>
</dbReference>
<evidence type="ECO:0000313" key="4">
    <source>
        <dbReference type="EMBL" id="APO83133.1"/>
    </source>
</evidence>
<dbReference type="InterPro" id="IPR050708">
    <property type="entry name" value="T6SS_VgrG/RHS"/>
</dbReference>
<dbReference type="RefSeq" id="WP_075045667.1">
    <property type="nucleotide sequence ID" value="NZ_CP018743.1"/>
</dbReference>
<dbReference type="Gene3D" id="2.40.50.230">
    <property type="entry name" value="Gp5 N-terminal domain"/>
    <property type="match status" value="1"/>
</dbReference>
<dbReference type="SUPFAM" id="SSF69279">
    <property type="entry name" value="Phage tail proteins"/>
    <property type="match status" value="2"/>
</dbReference>
<dbReference type="InterPro" id="IPR006533">
    <property type="entry name" value="T6SS_Vgr_RhsGE"/>
</dbReference>
<dbReference type="Gene3D" id="3.55.50.10">
    <property type="entry name" value="Baseplate protein-like domains"/>
    <property type="match status" value="1"/>
</dbReference>
<dbReference type="PANTHER" id="PTHR32305:SF11">
    <property type="entry name" value="TYPE VI SECRETION SYSTEM SPIKE PROTEIN VGRG3"/>
    <property type="match status" value="1"/>
</dbReference>
<gene>
    <name evidence="4" type="ORF">BL240_17395</name>
</gene>
<dbReference type="Pfam" id="PF04717">
    <property type="entry name" value="Phage_base_V"/>
    <property type="match status" value="1"/>
</dbReference>
<feature type="domain" description="Gp5/Type VI secretion system Vgr protein OB-fold" evidence="2">
    <location>
        <begin position="406"/>
        <end position="473"/>
    </location>
</feature>
<dbReference type="InterPro" id="IPR054030">
    <property type="entry name" value="Gp5_Vgr_C"/>
</dbReference>
<dbReference type="Pfam" id="PF22178">
    <property type="entry name" value="Gp5_trimer_C"/>
    <property type="match status" value="1"/>
</dbReference>
<dbReference type="InterPro" id="IPR017847">
    <property type="entry name" value="T6SS_RhsGE_Vgr_subset"/>
</dbReference>
<evidence type="ECO:0000259" key="3">
    <source>
        <dbReference type="Pfam" id="PF22178"/>
    </source>
</evidence>
<dbReference type="Pfam" id="PF05954">
    <property type="entry name" value="Phage_GPD"/>
    <property type="match status" value="1"/>
</dbReference>
<dbReference type="SUPFAM" id="SSF69349">
    <property type="entry name" value="Phage fibre proteins"/>
    <property type="match status" value="1"/>
</dbReference>
<name>A0A1L5PSQ5_PSEPU</name>
<dbReference type="Proteomes" id="UP000185146">
    <property type="component" value="Chromosome"/>
</dbReference>
<reference evidence="4 5" key="1">
    <citation type="submission" date="2016-12" db="EMBL/GenBank/DDBJ databases">
        <title>Draft Genome Sequence of Mercury Resistant Pseudomonas DRA525.</title>
        <authorList>
            <person name="Drace K.M."/>
        </authorList>
    </citation>
    <scope>NUCLEOTIDE SEQUENCE [LARGE SCALE GENOMIC DNA]</scope>
    <source>
        <strain evidence="4 5">DRA525</strain>
    </source>
</reference>
<dbReference type="Gene3D" id="4.10.220.110">
    <property type="match status" value="1"/>
</dbReference>
<protein>
    <submittedName>
        <fullName evidence="4">Type VI secretion protein VgrG</fullName>
    </submittedName>
</protein>
<dbReference type="NCBIfam" id="TIGR01646">
    <property type="entry name" value="vgr_GE"/>
    <property type="match status" value="2"/>
</dbReference>
<dbReference type="InterPro" id="IPR006531">
    <property type="entry name" value="Gp5/Vgr_OB"/>
</dbReference>
<evidence type="ECO:0000259" key="2">
    <source>
        <dbReference type="Pfam" id="PF04717"/>
    </source>
</evidence>
<dbReference type="EMBL" id="CP018743">
    <property type="protein sequence ID" value="APO83133.1"/>
    <property type="molecule type" value="Genomic_DNA"/>
</dbReference>
<proteinExistence type="inferred from homology"/>
<sequence length="771" mass="85331">MKQSDFRFGFQALAGRTEFEVVSFKLEEAISQPFVLSLELVSYDSDVDFGQVLDKPALFTLYCADRPLRHVHGLVSAFSQGETGFCRTRYHAVVEPQLARARLRSNWRIFQQKTVPQILELMFKRQGIARFELNSSADHQVREFCVQAGETDLDFIHRLAAEEGFVYRFAHCARHHTLIVTDRLLSLGLLSRGTLKPVDDEALWLDEDDLGPDKVLYHASSGGDQARACLRRLRYCEQVRTAQQVQRDYTFTNPAYRQEHKAQASGITHQSLDYEFFDYPGRYKRDAVGKPFTETRLTALRHDARLAEVQGDDVRLQPGLSFTLVGHPREDLNVHWRVISLCHEGTQFTSLQEEAAGAEQGTRYVNDALLVQGMAEWRPAPLAKPRIDGPHMATVVGPPGEEIFCDQWGRVKVSFPWDRESSNNEFSSCWVRVSQGWAGGSWGSMAIPRIGQDVIVHYVNGDPDQPMITGRTYCGDQLPPYDLPEHKTRMTIKSQTHKGDGFNELRFEDELGHQEVFIHAERDQNNVVKHNETTLIGNDRSERVEHDEVVHIGGNRSVKVGASKSETVALGKVESIGLGKSLAVGGALSVMVGLEASEQVTQDKRVQVGGQLRVDANDDVSITSHHGHVHIDSRTSLTLSCGGAFIKLGDGRIEIGCPEPLLLHAIAQVKAPARYGEPPAPSQEEIEFRLVHADGTPIAGTAYVATLSDGTQRQGMVDQNGYARLAGVTPGCSAQVRYEVGQGSLQLTTATEPDADLQALLAGCTSAGGQS</sequence>
<evidence type="ECO:0000313" key="5">
    <source>
        <dbReference type="Proteomes" id="UP000185146"/>
    </source>
</evidence>